<dbReference type="Proteomes" id="UP000887580">
    <property type="component" value="Unplaced"/>
</dbReference>
<sequence length="265" mass="30549">MFTRFRSTTLIVNQIQHYSNRQKKPTGRRTSATTETPGSSKFFDYVKSKTFTRQMLLRFGQNTIDDAILILNPGSKMKLRKLDEKKRKQLSLLYFENIAPIICELPEAAEISLTITKVDTPNHLNEIKVWWKAFGDERDIKIKDTLESNMEIVRKKLSETMYHSNVPPLKFIPDRSQIIVDEMNQLFAAADYGMQYRALSHTAAVLGSQKDSGIPDETKVEKIPRFIIGMKKRAEEKKQQRLLNEDKNSPSDNGHQQLPGHHNES</sequence>
<accession>A0AC35G7G8</accession>
<reference evidence="2" key="1">
    <citation type="submission" date="2022-11" db="UniProtKB">
        <authorList>
            <consortium name="WormBaseParasite"/>
        </authorList>
    </citation>
    <scope>IDENTIFICATION</scope>
</reference>
<evidence type="ECO:0000313" key="2">
    <source>
        <dbReference type="WBParaSite" id="PS1159_v2.g24230.t1"/>
    </source>
</evidence>
<protein>
    <submittedName>
        <fullName evidence="2">Uncharacterized protein</fullName>
    </submittedName>
</protein>
<evidence type="ECO:0000313" key="1">
    <source>
        <dbReference type="Proteomes" id="UP000887580"/>
    </source>
</evidence>
<proteinExistence type="predicted"/>
<name>A0AC35G7G8_9BILA</name>
<organism evidence="1 2">
    <name type="scientific">Panagrolaimus sp. PS1159</name>
    <dbReference type="NCBI Taxonomy" id="55785"/>
    <lineage>
        <taxon>Eukaryota</taxon>
        <taxon>Metazoa</taxon>
        <taxon>Ecdysozoa</taxon>
        <taxon>Nematoda</taxon>
        <taxon>Chromadorea</taxon>
        <taxon>Rhabditida</taxon>
        <taxon>Tylenchina</taxon>
        <taxon>Panagrolaimomorpha</taxon>
        <taxon>Panagrolaimoidea</taxon>
        <taxon>Panagrolaimidae</taxon>
        <taxon>Panagrolaimus</taxon>
    </lineage>
</organism>
<dbReference type="WBParaSite" id="PS1159_v2.g24230.t1">
    <property type="protein sequence ID" value="PS1159_v2.g24230.t1"/>
    <property type="gene ID" value="PS1159_v2.g24230"/>
</dbReference>